<sequence>MVNSLTQYFADVARIRAVGVSTHQWVEVVRHHDGDLDVRIRPGLLRRCTEDEVAAEIRTALVAAVADHRRQYRQLRIDYFGSPLGVEEFTAPESPAGEEQPR</sequence>
<accession>A0A917UAR3</accession>
<dbReference type="EMBL" id="BMNB01000053">
    <property type="protein sequence ID" value="GGM66760.1"/>
    <property type="molecule type" value="Genomic_DNA"/>
</dbReference>
<reference evidence="1" key="2">
    <citation type="submission" date="2020-09" db="EMBL/GenBank/DDBJ databases">
        <authorList>
            <person name="Sun Q."/>
            <person name="Zhou Y."/>
        </authorList>
    </citation>
    <scope>NUCLEOTIDE SEQUENCE</scope>
    <source>
        <strain evidence="1">CGMCC 4.7312</strain>
    </source>
</reference>
<proteinExistence type="predicted"/>
<organism evidence="1 2">
    <name type="scientific">Micromonospora sonchi</name>
    <dbReference type="NCBI Taxonomy" id="1763543"/>
    <lineage>
        <taxon>Bacteria</taxon>
        <taxon>Bacillati</taxon>
        <taxon>Actinomycetota</taxon>
        <taxon>Actinomycetes</taxon>
        <taxon>Micromonosporales</taxon>
        <taxon>Micromonosporaceae</taxon>
        <taxon>Micromonospora</taxon>
    </lineage>
</organism>
<dbReference type="AlphaFoldDB" id="A0A917UAR3"/>
<dbReference type="Proteomes" id="UP000608890">
    <property type="component" value="Unassembled WGS sequence"/>
</dbReference>
<evidence type="ECO:0000313" key="1">
    <source>
        <dbReference type="EMBL" id="GGM66760.1"/>
    </source>
</evidence>
<reference evidence="1" key="1">
    <citation type="journal article" date="2014" name="Int. J. Syst. Evol. Microbiol.">
        <title>Complete genome sequence of Corynebacterium casei LMG S-19264T (=DSM 44701T), isolated from a smear-ripened cheese.</title>
        <authorList>
            <consortium name="US DOE Joint Genome Institute (JGI-PGF)"/>
            <person name="Walter F."/>
            <person name="Albersmeier A."/>
            <person name="Kalinowski J."/>
            <person name="Ruckert C."/>
        </authorList>
    </citation>
    <scope>NUCLEOTIDE SEQUENCE</scope>
    <source>
        <strain evidence="1">CGMCC 4.7312</strain>
    </source>
</reference>
<keyword evidence="2" id="KW-1185">Reference proteome</keyword>
<evidence type="ECO:0000313" key="2">
    <source>
        <dbReference type="Proteomes" id="UP000608890"/>
    </source>
</evidence>
<gene>
    <name evidence="1" type="ORF">GCM10011608_60090</name>
</gene>
<name>A0A917UAR3_9ACTN</name>
<comment type="caution">
    <text evidence="1">The sequence shown here is derived from an EMBL/GenBank/DDBJ whole genome shotgun (WGS) entry which is preliminary data.</text>
</comment>
<protein>
    <submittedName>
        <fullName evidence="1">Uncharacterized protein</fullName>
    </submittedName>
</protein>